<feature type="region of interest" description="Disordered" evidence="7">
    <location>
        <begin position="330"/>
        <end position="369"/>
    </location>
</feature>
<feature type="region of interest" description="Disordered" evidence="7">
    <location>
        <begin position="861"/>
        <end position="903"/>
    </location>
</feature>
<evidence type="ECO:0000259" key="8">
    <source>
        <dbReference type="PROSITE" id="PS50011"/>
    </source>
</evidence>
<evidence type="ECO:0000256" key="5">
    <source>
        <dbReference type="ARBA" id="ARBA00022840"/>
    </source>
</evidence>
<gene>
    <name evidence="10" type="ORF">DL89DRAFT_152577</name>
</gene>
<feature type="region of interest" description="Disordered" evidence="7">
    <location>
        <begin position="772"/>
        <end position="821"/>
    </location>
</feature>
<feature type="compositionally biased region" description="Polar residues" evidence="7">
    <location>
        <begin position="462"/>
        <end position="484"/>
    </location>
</feature>
<evidence type="ECO:0000256" key="3">
    <source>
        <dbReference type="ARBA" id="ARBA00022741"/>
    </source>
</evidence>
<organism evidence="10 11">
    <name type="scientific">Linderina pennispora</name>
    <dbReference type="NCBI Taxonomy" id="61395"/>
    <lineage>
        <taxon>Eukaryota</taxon>
        <taxon>Fungi</taxon>
        <taxon>Fungi incertae sedis</taxon>
        <taxon>Zoopagomycota</taxon>
        <taxon>Kickxellomycotina</taxon>
        <taxon>Kickxellomycetes</taxon>
        <taxon>Kickxellales</taxon>
        <taxon>Kickxellaceae</taxon>
        <taxon>Linderina</taxon>
    </lineage>
</organism>
<feature type="compositionally biased region" description="Polar residues" evidence="7">
    <location>
        <begin position="861"/>
        <end position="890"/>
    </location>
</feature>
<dbReference type="Gene3D" id="3.30.310.80">
    <property type="entry name" value="Kinase associated domain 1, KA1"/>
    <property type="match status" value="1"/>
</dbReference>
<dbReference type="PROSITE" id="PS50011">
    <property type="entry name" value="PROTEIN_KINASE_DOM"/>
    <property type="match status" value="1"/>
</dbReference>
<dbReference type="PANTHER" id="PTHR24346:SF110">
    <property type="entry name" value="NON-SPECIFIC SERINE_THREONINE PROTEIN KINASE"/>
    <property type="match status" value="1"/>
</dbReference>
<accession>A0A1Y1W9Y1</accession>
<keyword evidence="2" id="KW-0808">Transferase</keyword>
<keyword evidence="4 10" id="KW-0418">Kinase</keyword>
<dbReference type="Pfam" id="PF02149">
    <property type="entry name" value="KA1"/>
    <property type="match status" value="1"/>
</dbReference>
<evidence type="ECO:0000256" key="7">
    <source>
        <dbReference type="SAM" id="MobiDB-lite"/>
    </source>
</evidence>
<evidence type="ECO:0000313" key="10">
    <source>
        <dbReference type="EMBL" id="ORX70128.1"/>
    </source>
</evidence>
<evidence type="ECO:0000256" key="4">
    <source>
        <dbReference type="ARBA" id="ARBA00022777"/>
    </source>
</evidence>
<dbReference type="EMBL" id="MCFD01000006">
    <property type="protein sequence ID" value="ORX70128.1"/>
    <property type="molecule type" value="Genomic_DNA"/>
</dbReference>
<feature type="domain" description="KA1" evidence="9">
    <location>
        <begin position="902"/>
        <end position="952"/>
    </location>
</feature>
<dbReference type="GO" id="GO:0004674">
    <property type="term" value="F:protein serine/threonine kinase activity"/>
    <property type="evidence" value="ECO:0007669"/>
    <property type="project" value="UniProtKB-KW"/>
</dbReference>
<dbReference type="Proteomes" id="UP000193922">
    <property type="component" value="Unassembled WGS sequence"/>
</dbReference>
<dbReference type="InterPro" id="IPR000719">
    <property type="entry name" value="Prot_kinase_dom"/>
</dbReference>
<dbReference type="PROSITE" id="PS00107">
    <property type="entry name" value="PROTEIN_KINASE_ATP"/>
    <property type="match status" value="1"/>
</dbReference>
<feature type="domain" description="Protein kinase" evidence="8">
    <location>
        <begin position="51"/>
        <end position="313"/>
    </location>
</feature>
<dbReference type="GO" id="GO:0005524">
    <property type="term" value="F:ATP binding"/>
    <property type="evidence" value="ECO:0007669"/>
    <property type="project" value="UniProtKB-UniRule"/>
</dbReference>
<protein>
    <submittedName>
        <fullName evidence="10">Pkinase-domain-containing protein</fullName>
    </submittedName>
</protein>
<name>A0A1Y1W9Y1_9FUNG</name>
<sequence>MPFCDGLMVATTAATATATNMSQAAMSASKTAGRASSSGRRKPKSNFFGPYLLLQTIGEGEFAKVKLALHRDTGEEVAVKLIKKESIDTEVKLSKIKREIAALKAANHPYIVRLCDIIETEKYIGIVIEYASGGELFDHILAHRQLKEQDACRLFSQLIAGVSYLHAKHIVHRDLKLENLLLDRNRNIKITDFGFANQFKGPGDDLMSTSCGSPCYAAPELVVSDGPYVGTAVDIWSCGVILYAMLAGYLPFDDDPSNPDGDNINQLYKYILSTPLVFPEHVSALARDLLRRMLVPNPAKRANLEEIKAHEWLRPGQSYFRGPAFEEVSAAGNTGANNGRDADAPQVVPGNTSKNTPAVPDLEAKQSKRHTIQVDYAALPAHITQGDHDIADEMPQESAPTPEMVAAVMKMAQGGLSSASSIEGGVSQKSGKSKSSKVRPVTMGPDQYGPGTNRDSGVSMVGQRSRSNSASPAHTSSRPGTSAGDSLHNGSHRGRSRIPEIPPILPINSTTGEELGIGIGAGIASHVPRHVEDVLFPDSPTTVQSPRPPTTNSRAARVKSWFNRRASRRIGGVHGFDQPLSIGSVLSSEKREQPEILQHMRVHRGVIDPDALSELPPDVLFSHVLSTLDELGFTVLKTEGLKIRVLRPRRQAAIAALPPLEDAPAHTRTSSTFVPGLRARNGGPAEGPRRSSVPVVSPLSDDRPEWTMANKRATIMAPGQLDRESRHNFARSDKSRRSSRTLGQALTSVRRFFGGSGIKSKRWLSSISHSTKDAADPAADSQAKTGRPRSGSTASASKGLGITVSAGSESPHRRSMSESSPYLSAAVIRDQVNGAAPNSLSVVPEDCEAPPTPIEATLSGLSHQAQIPSSPFSHTASFASGANTPFTNPFQPEPTAPYGSSQVDNGEEVQLAVEVCKIKNLNNFFIVHLSRRKGNVWAYKHLYHLIMERLALRSNDHQHFGNQQTGARSAYQKQRQSMAIAAV</sequence>
<dbReference type="InterPro" id="IPR008271">
    <property type="entry name" value="Ser/Thr_kinase_AS"/>
</dbReference>
<feature type="region of interest" description="Disordered" evidence="7">
    <location>
        <begin position="664"/>
        <end position="743"/>
    </location>
</feature>
<keyword evidence="11" id="KW-1185">Reference proteome</keyword>
<dbReference type="PANTHER" id="PTHR24346">
    <property type="entry name" value="MAP/MICROTUBULE AFFINITY-REGULATING KINASE"/>
    <property type="match status" value="1"/>
</dbReference>
<evidence type="ECO:0000313" key="11">
    <source>
        <dbReference type="Proteomes" id="UP000193922"/>
    </source>
</evidence>
<dbReference type="PROSITE" id="PS00108">
    <property type="entry name" value="PROTEIN_KINASE_ST"/>
    <property type="match status" value="1"/>
</dbReference>
<dbReference type="Gene3D" id="1.10.510.10">
    <property type="entry name" value="Transferase(Phosphotransferase) domain 1"/>
    <property type="match status" value="1"/>
</dbReference>
<dbReference type="FunFam" id="3.30.200.20:FF:000003">
    <property type="entry name" value="Non-specific serine/threonine protein kinase"/>
    <property type="match status" value="1"/>
</dbReference>
<feature type="compositionally biased region" description="Basic and acidic residues" evidence="7">
    <location>
        <begin position="721"/>
        <end position="736"/>
    </location>
</feature>
<dbReference type="GeneID" id="63800208"/>
<comment type="caution">
    <text evidence="10">The sequence shown here is derived from an EMBL/GenBank/DDBJ whole genome shotgun (WGS) entry which is preliminary data.</text>
</comment>
<feature type="compositionally biased region" description="Low complexity" evidence="7">
    <location>
        <begin position="690"/>
        <end position="699"/>
    </location>
</feature>
<reference evidence="10 11" key="1">
    <citation type="submission" date="2016-07" db="EMBL/GenBank/DDBJ databases">
        <title>Pervasive Adenine N6-methylation of Active Genes in Fungi.</title>
        <authorList>
            <consortium name="DOE Joint Genome Institute"/>
            <person name="Mondo S.J."/>
            <person name="Dannebaum R.O."/>
            <person name="Kuo R.C."/>
            <person name="Labutti K."/>
            <person name="Haridas S."/>
            <person name="Kuo A."/>
            <person name="Salamov A."/>
            <person name="Ahrendt S.R."/>
            <person name="Lipzen A."/>
            <person name="Sullivan W."/>
            <person name="Andreopoulos W.B."/>
            <person name="Clum A."/>
            <person name="Lindquist E."/>
            <person name="Daum C."/>
            <person name="Ramamoorthy G.K."/>
            <person name="Gryganskyi A."/>
            <person name="Culley D."/>
            <person name="Magnuson J.K."/>
            <person name="James T.Y."/>
            <person name="O'Malley M.A."/>
            <person name="Stajich J.E."/>
            <person name="Spatafora J.W."/>
            <person name="Visel A."/>
            <person name="Grigoriev I.V."/>
        </authorList>
    </citation>
    <scope>NUCLEOTIDE SEQUENCE [LARGE SCALE GENOMIC DNA]</scope>
    <source>
        <strain evidence="10 11">ATCC 12442</strain>
    </source>
</reference>
<dbReference type="PROSITE" id="PS50032">
    <property type="entry name" value="KA1"/>
    <property type="match status" value="1"/>
</dbReference>
<dbReference type="InterPro" id="IPR017441">
    <property type="entry name" value="Protein_kinase_ATP_BS"/>
</dbReference>
<dbReference type="OrthoDB" id="193931at2759"/>
<feature type="binding site" evidence="6">
    <location>
        <position position="84"/>
    </location>
    <ligand>
        <name>ATP</name>
        <dbReference type="ChEBI" id="CHEBI:30616"/>
    </ligand>
</feature>
<evidence type="ECO:0000259" key="9">
    <source>
        <dbReference type="PROSITE" id="PS50032"/>
    </source>
</evidence>
<proteinExistence type="predicted"/>
<dbReference type="GO" id="GO:0005737">
    <property type="term" value="C:cytoplasm"/>
    <property type="evidence" value="ECO:0007669"/>
    <property type="project" value="TreeGrafter"/>
</dbReference>
<evidence type="ECO:0000256" key="6">
    <source>
        <dbReference type="PROSITE-ProRule" id="PRU10141"/>
    </source>
</evidence>
<feature type="region of interest" description="Disordered" evidence="7">
    <location>
        <begin position="418"/>
        <end position="506"/>
    </location>
</feature>
<dbReference type="InterPro" id="IPR001772">
    <property type="entry name" value="KA1_dom"/>
</dbReference>
<dbReference type="Pfam" id="PF00069">
    <property type="entry name" value="Pkinase"/>
    <property type="match status" value="1"/>
</dbReference>
<dbReference type="SMART" id="SM00220">
    <property type="entry name" value="S_TKc"/>
    <property type="match status" value="1"/>
</dbReference>
<dbReference type="SUPFAM" id="SSF56112">
    <property type="entry name" value="Protein kinase-like (PK-like)"/>
    <property type="match status" value="1"/>
</dbReference>
<dbReference type="AlphaFoldDB" id="A0A1Y1W9Y1"/>
<dbReference type="FunFam" id="1.10.510.10:FF:000571">
    <property type="entry name" value="Maternal embryonic leucine zipper kinase"/>
    <property type="match status" value="1"/>
</dbReference>
<evidence type="ECO:0000256" key="1">
    <source>
        <dbReference type="ARBA" id="ARBA00022527"/>
    </source>
</evidence>
<keyword evidence="3 6" id="KW-0547">Nucleotide-binding</keyword>
<keyword evidence="1" id="KW-0723">Serine/threonine-protein kinase</keyword>
<dbReference type="RefSeq" id="XP_040743766.1">
    <property type="nucleotide sequence ID" value="XM_040883560.1"/>
</dbReference>
<dbReference type="InterPro" id="IPR011009">
    <property type="entry name" value="Kinase-like_dom_sf"/>
</dbReference>
<evidence type="ECO:0000256" key="2">
    <source>
        <dbReference type="ARBA" id="ARBA00022679"/>
    </source>
</evidence>
<dbReference type="GO" id="GO:0035556">
    <property type="term" value="P:intracellular signal transduction"/>
    <property type="evidence" value="ECO:0007669"/>
    <property type="project" value="TreeGrafter"/>
</dbReference>
<dbReference type="STRING" id="61395.A0A1Y1W9Y1"/>
<keyword evidence="5 6" id="KW-0067">ATP-binding</keyword>